<evidence type="ECO:0000313" key="5">
    <source>
        <dbReference type="EMBL" id="PJA45333.1"/>
    </source>
</evidence>
<dbReference type="AlphaFoldDB" id="A0A2M7XBV4"/>
<evidence type="ECO:0000313" key="6">
    <source>
        <dbReference type="Proteomes" id="UP000229385"/>
    </source>
</evidence>
<dbReference type="InterPro" id="IPR001482">
    <property type="entry name" value="T2SS/T4SS_dom"/>
</dbReference>
<dbReference type="EMBL" id="PFWU01000043">
    <property type="protein sequence ID" value="PJA45333.1"/>
    <property type="molecule type" value="Genomic_DNA"/>
</dbReference>
<feature type="domain" description="Bacterial type II secretion system protein E" evidence="4">
    <location>
        <begin position="410"/>
        <end position="424"/>
    </location>
</feature>
<dbReference type="GO" id="GO:0005524">
    <property type="term" value="F:ATP binding"/>
    <property type="evidence" value="ECO:0007669"/>
    <property type="project" value="UniProtKB-KW"/>
</dbReference>
<sequence>MATGVNTLLITQKARTMGRKSPCFSMANDIQSIEDLLQFTGSKSTTKEASEPGEESAIEKFDEKMSEVRLKEKEVAAEKQAATLNIPYVNLKGFPISPEALRLVPKERSLETKAVCFLFTGPEIRVASTQPEVQVVQDLLHELQERHKANGALYKISEESLRVATKAYDTLPQIKEMVKGVQVTDEELEQFQKQLKTYEDVQKVMDGASVSDIMTIVMAAALQFGTSDVHVEAEQEKIAVRFRVDGVLQEVAKLPHDFWKKIVARIKLISGLKINVTNRPQDGRFTIFLKAGDTDVRVSTIPTTWGESVVMRLLKPSSINVEFGQLGYRPLAEQKLLKEIQKPHGMIITTGPTGSGKTTTLYAILRKLNEPEVKIITLEDPIEYKLAGINQSQIDQEKKYTFAGGLRSILRQDPDIVMVGEIRDLETAEVAINAALTGHLMLSTLHTNDAAGAIPRFISMGVKPFLLAPSLNAIIGQRLTRRICEACKEPFTPDEAQMTFIKKVVSEIPEASGEKVGPESEWKLSKGKGCETCNGSGYKGRVGIYEILTMSEEIKASLSEKISEYEVRELAKQQGMTTMQQDGILKVIDGFTTVEEILRVAGEGS</sequence>
<dbReference type="FunFam" id="3.40.50.300:FF:000398">
    <property type="entry name" value="Type IV pilus assembly ATPase PilB"/>
    <property type="match status" value="1"/>
</dbReference>
<dbReference type="GO" id="GO:0016887">
    <property type="term" value="F:ATP hydrolysis activity"/>
    <property type="evidence" value="ECO:0007669"/>
    <property type="project" value="TreeGrafter"/>
</dbReference>
<dbReference type="Gene3D" id="3.30.450.90">
    <property type="match status" value="1"/>
</dbReference>
<keyword evidence="3" id="KW-0067">ATP-binding</keyword>
<comment type="caution">
    <text evidence="5">The sequence shown here is derived from an EMBL/GenBank/DDBJ whole genome shotgun (WGS) entry which is preliminary data.</text>
</comment>
<evidence type="ECO:0000259" key="4">
    <source>
        <dbReference type="PROSITE" id="PS00662"/>
    </source>
</evidence>
<evidence type="ECO:0000256" key="2">
    <source>
        <dbReference type="ARBA" id="ARBA00022741"/>
    </source>
</evidence>
<proteinExistence type="inferred from homology"/>
<name>A0A2M7XBV4_9BACT</name>
<keyword evidence="2" id="KW-0547">Nucleotide-binding</keyword>
<dbReference type="InterPro" id="IPR003593">
    <property type="entry name" value="AAA+_ATPase"/>
</dbReference>
<dbReference type="Pfam" id="PF00437">
    <property type="entry name" value="T2SSE"/>
    <property type="match status" value="1"/>
</dbReference>
<protein>
    <recommendedName>
        <fullName evidence="4">Bacterial type II secretion system protein E domain-containing protein</fullName>
    </recommendedName>
</protein>
<evidence type="ECO:0000256" key="1">
    <source>
        <dbReference type="ARBA" id="ARBA00006611"/>
    </source>
</evidence>
<dbReference type="PANTHER" id="PTHR30258">
    <property type="entry name" value="TYPE II SECRETION SYSTEM PROTEIN GSPE-RELATED"/>
    <property type="match status" value="1"/>
</dbReference>
<comment type="similarity">
    <text evidence="1">Belongs to the GSP E family.</text>
</comment>
<evidence type="ECO:0000256" key="3">
    <source>
        <dbReference type="ARBA" id="ARBA00022840"/>
    </source>
</evidence>
<dbReference type="CDD" id="cd01129">
    <property type="entry name" value="PulE-GspE-like"/>
    <property type="match status" value="1"/>
</dbReference>
<organism evidence="5 6">
    <name type="scientific">Candidatus Uhrbacteria bacterium CG_4_9_14_3_um_filter_50_9</name>
    <dbReference type="NCBI Taxonomy" id="1975035"/>
    <lineage>
        <taxon>Bacteria</taxon>
        <taxon>Candidatus Uhriibacteriota</taxon>
    </lineage>
</organism>
<dbReference type="Gene3D" id="3.40.50.300">
    <property type="entry name" value="P-loop containing nucleotide triphosphate hydrolases"/>
    <property type="match status" value="1"/>
</dbReference>
<dbReference type="PROSITE" id="PS00662">
    <property type="entry name" value="T2SP_E"/>
    <property type="match status" value="1"/>
</dbReference>
<gene>
    <name evidence="5" type="ORF">CO174_03710</name>
</gene>
<dbReference type="PANTHER" id="PTHR30258:SF3">
    <property type="entry name" value="SLL1921 PROTEIN"/>
    <property type="match status" value="1"/>
</dbReference>
<dbReference type="GO" id="GO:0005886">
    <property type="term" value="C:plasma membrane"/>
    <property type="evidence" value="ECO:0007669"/>
    <property type="project" value="TreeGrafter"/>
</dbReference>
<accession>A0A2M7XBV4</accession>
<dbReference type="InterPro" id="IPR027417">
    <property type="entry name" value="P-loop_NTPase"/>
</dbReference>
<dbReference type="SMART" id="SM00382">
    <property type="entry name" value="AAA"/>
    <property type="match status" value="1"/>
</dbReference>
<reference evidence="6" key="1">
    <citation type="submission" date="2017-09" db="EMBL/GenBank/DDBJ databases">
        <title>Depth-based differentiation of microbial function through sediment-hosted aquifers and enrichment of novel symbionts in the deep terrestrial subsurface.</title>
        <authorList>
            <person name="Probst A.J."/>
            <person name="Ladd B."/>
            <person name="Jarett J.K."/>
            <person name="Geller-Mcgrath D.E."/>
            <person name="Sieber C.M.K."/>
            <person name="Emerson J.B."/>
            <person name="Anantharaman K."/>
            <person name="Thomas B.C."/>
            <person name="Malmstrom R."/>
            <person name="Stieglmeier M."/>
            <person name="Klingl A."/>
            <person name="Woyke T."/>
            <person name="Ryan C.M."/>
            <person name="Banfield J.F."/>
        </authorList>
    </citation>
    <scope>NUCLEOTIDE SEQUENCE [LARGE SCALE GENOMIC DNA]</scope>
</reference>
<dbReference type="SUPFAM" id="SSF52540">
    <property type="entry name" value="P-loop containing nucleoside triphosphate hydrolases"/>
    <property type="match status" value="1"/>
</dbReference>
<dbReference type="Proteomes" id="UP000229385">
    <property type="component" value="Unassembled WGS sequence"/>
</dbReference>